<name>A0A0G0G747_9BACT</name>
<organism evidence="2 3">
    <name type="scientific">Candidatus Wolfebacteria bacterium GW2011_GWC1_37_10</name>
    <dbReference type="NCBI Taxonomy" id="1619010"/>
    <lineage>
        <taxon>Bacteria</taxon>
        <taxon>Candidatus Wolfeibacteriota</taxon>
    </lineage>
</organism>
<dbReference type="Proteomes" id="UP000034044">
    <property type="component" value="Unassembled WGS sequence"/>
</dbReference>
<evidence type="ECO:0000256" key="1">
    <source>
        <dbReference type="SAM" id="MobiDB-lite"/>
    </source>
</evidence>
<evidence type="ECO:0000313" key="2">
    <source>
        <dbReference type="EMBL" id="KKQ21860.1"/>
    </source>
</evidence>
<comment type="caution">
    <text evidence="2">The sequence shown here is derived from an EMBL/GenBank/DDBJ whole genome shotgun (WGS) entry which is preliminary data.</text>
</comment>
<evidence type="ECO:0000313" key="3">
    <source>
        <dbReference type="Proteomes" id="UP000034044"/>
    </source>
</evidence>
<sequence>MCPKKQKKKKKERNLKWNGMRRKREQERLGEHKAKAIEK</sequence>
<accession>A0A0G0G747</accession>
<proteinExistence type="predicted"/>
<feature type="region of interest" description="Disordered" evidence="1">
    <location>
        <begin position="1"/>
        <end position="39"/>
    </location>
</feature>
<dbReference type="EMBL" id="LBSR01000012">
    <property type="protein sequence ID" value="KKQ21860.1"/>
    <property type="molecule type" value="Genomic_DNA"/>
</dbReference>
<protein>
    <submittedName>
        <fullName evidence="2">Uncharacterized protein</fullName>
    </submittedName>
</protein>
<reference evidence="2 3" key="1">
    <citation type="journal article" date="2015" name="Nature">
        <title>rRNA introns, odd ribosomes, and small enigmatic genomes across a large radiation of phyla.</title>
        <authorList>
            <person name="Brown C.T."/>
            <person name="Hug L.A."/>
            <person name="Thomas B.C."/>
            <person name="Sharon I."/>
            <person name="Castelle C.J."/>
            <person name="Singh A."/>
            <person name="Wilkins M.J."/>
            <person name="Williams K.H."/>
            <person name="Banfield J.F."/>
        </authorList>
    </citation>
    <scope>NUCLEOTIDE SEQUENCE [LARGE SCALE GENOMIC DNA]</scope>
</reference>
<gene>
    <name evidence="2" type="ORF">US36_C0012G0019</name>
</gene>
<feature type="compositionally biased region" description="Basic residues" evidence="1">
    <location>
        <begin position="1"/>
        <end position="23"/>
    </location>
</feature>
<feature type="compositionally biased region" description="Basic and acidic residues" evidence="1">
    <location>
        <begin position="24"/>
        <end position="39"/>
    </location>
</feature>
<dbReference type="AlphaFoldDB" id="A0A0G0G747"/>